<dbReference type="PROSITE" id="PS50110">
    <property type="entry name" value="RESPONSE_REGULATORY"/>
    <property type="match status" value="1"/>
</dbReference>
<dbReference type="Pfam" id="PF00072">
    <property type="entry name" value="Response_reg"/>
    <property type="match status" value="1"/>
</dbReference>
<dbReference type="SUPFAM" id="SSF52172">
    <property type="entry name" value="CheY-like"/>
    <property type="match status" value="1"/>
</dbReference>
<feature type="modified residue" description="4-aspartylphosphate" evidence="1">
    <location>
        <position position="61"/>
    </location>
</feature>
<protein>
    <submittedName>
        <fullName evidence="3">DNA-binding response regulator</fullName>
    </submittedName>
</protein>
<evidence type="ECO:0000313" key="4">
    <source>
        <dbReference type="Proteomes" id="UP001337305"/>
    </source>
</evidence>
<dbReference type="PANTHER" id="PTHR37299:SF1">
    <property type="entry name" value="STAGE 0 SPORULATION PROTEIN A HOMOLOG"/>
    <property type="match status" value="1"/>
</dbReference>
<keyword evidence="3" id="KW-0238">DNA-binding</keyword>
<dbReference type="InterPro" id="IPR001789">
    <property type="entry name" value="Sig_transdc_resp-reg_receiver"/>
</dbReference>
<dbReference type="GO" id="GO:0003677">
    <property type="term" value="F:DNA binding"/>
    <property type="evidence" value="ECO:0007669"/>
    <property type="project" value="UniProtKB-KW"/>
</dbReference>
<sequence>MRSNNLKVMKCVVVDTCPKVIDTLKSYLNRIEHVKLVASFINPIDAVTFLNKNKIDLAFLDAKLFCSNWIEITKKIEHLPQFIFTADDAKFRLEAFKLNATDYLIKPMVFNDLLKGIFKVKNRDKQLSSSTVNIVSAGTKETKKDRGGLLIKTEYETIKLDISEIKYIQTVKCVTKIFINNYSAPIITTLELDKILVNLPDYFRQIHKSFIINTCLINKVLKRKVVIDDMHIPIGEIYADRVMTDLAY</sequence>
<feature type="domain" description="Response regulatory" evidence="2">
    <location>
        <begin position="10"/>
        <end position="121"/>
    </location>
</feature>
<organism evidence="3 4">
    <name type="scientific">Flavivirga spongiicola</name>
    <dbReference type="NCBI Taxonomy" id="421621"/>
    <lineage>
        <taxon>Bacteria</taxon>
        <taxon>Pseudomonadati</taxon>
        <taxon>Bacteroidota</taxon>
        <taxon>Flavobacteriia</taxon>
        <taxon>Flavobacteriales</taxon>
        <taxon>Flavobacteriaceae</taxon>
        <taxon>Flavivirga</taxon>
    </lineage>
</organism>
<keyword evidence="1" id="KW-0597">Phosphoprotein</keyword>
<dbReference type="InterPro" id="IPR046947">
    <property type="entry name" value="LytR-like"/>
</dbReference>
<evidence type="ECO:0000256" key="1">
    <source>
        <dbReference type="PROSITE-ProRule" id="PRU00169"/>
    </source>
</evidence>
<evidence type="ECO:0000259" key="2">
    <source>
        <dbReference type="PROSITE" id="PS50110"/>
    </source>
</evidence>
<reference evidence="3 4" key="1">
    <citation type="submission" date="2022-09" db="EMBL/GenBank/DDBJ databases">
        <title>Genome sequencing of Flavivirga sp. MEBiC05379.</title>
        <authorList>
            <person name="Oh H.-M."/>
            <person name="Kwon K.K."/>
            <person name="Park M.J."/>
            <person name="Yang S.-H."/>
        </authorList>
    </citation>
    <scope>NUCLEOTIDE SEQUENCE [LARGE SCALE GENOMIC DNA]</scope>
    <source>
        <strain evidence="3 4">MEBiC05379</strain>
    </source>
</reference>
<comment type="caution">
    <text evidence="3">The sequence shown here is derived from an EMBL/GenBank/DDBJ whole genome shotgun (WGS) entry which is preliminary data.</text>
</comment>
<dbReference type="SMART" id="SM00850">
    <property type="entry name" value="LytTR"/>
    <property type="match status" value="1"/>
</dbReference>
<dbReference type="Pfam" id="PF04397">
    <property type="entry name" value="LytTR"/>
    <property type="match status" value="1"/>
</dbReference>
<dbReference type="Proteomes" id="UP001337305">
    <property type="component" value="Unassembled WGS sequence"/>
</dbReference>
<dbReference type="InterPro" id="IPR007492">
    <property type="entry name" value="LytTR_DNA-bd_dom"/>
</dbReference>
<evidence type="ECO:0000313" key="3">
    <source>
        <dbReference type="EMBL" id="MEF3835699.1"/>
    </source>
</evidence>
<gene>
    <name evidence="3" type="ORF">N1F79_21420</name>
</gene>
<dbReference type="InterPro" id="IPR011006">
    <property type="entry name" value="CheY-like_superfamily"/>
</dbReference>
<dbReference type="SMART" id="SM00448">
    <property type="entry name" value="REC"/>
    <property type="match status" value="1"/>
</dbReference>
<keyword evidence="4" id="KW-1185">Reference proteome</keyword>
<dbReference type="Gene3D" id="3.40.50.2300">
    <property type="match status" value="1"/>
</dbReference>
<dbReference type="RefSeq" id="WP_303307979.1">
    <property type="nucleotide sequence ID" value="NZ_JAODOP010000004.1"/>
</dbReference>
<dbReference type="Gene3D" id="2.40.50.1020">
    <property type="entry name" value="LytTr DNA-binding domain"/>
    <property type="match status" value="1"/>
</dbReference>
<name>A0ABU7XY91_9FLAO</name>
<dbReference type="PANTHER" id="PTHR37299">
    <property type="entry name" value="TRANSCRIPTIONAL REGULATOR-RELATED"/>
    <property type="match status" value="1"/>
</dbReference>
<dbReference type="EMBL" id="JAODOP010000004">
    <property type="protein sequence ID" value="MEF3835699.1"/>
    <property type="molecule type" value="Genomic_DNA"/>
</dbReference>
<proteinExistence type="predicted"/>
<accession>A0ABU7XY91</accession>